<name>A0A5J5F6M8_9PEZI</name>
<proteinExistence type="predicted"/>
<sequence length="154" mass="17606">MSAITKSSHHEGCRQVVQQTRPYSPELHIDMQIVLFNSDRQLCPPHGPYCNRRSARAQSIPHLLRSLPPEISRDFQPEVEVAAAGVILLMSWRSGKSSYWLSPRGLGQRHDITATVKCQRHFCHHRQLPQACAVRVALRKKRKQNSVNNGWKNP</sequence>
<dbReference type="Proteomes" id="UP000326924">
    <property type="component" value="Unassembled WGS sequence"/>
</dbReference>
<evidence type="ECO:0000313" key="1">
    <source>
        <dbReference type="EMBL" id="KAA8912415.1"/>
    </source>
</evidence>
<accession>A0A5J5F6M8</accession>
<protein>
    <submittedName>
        <fullName evidence="1">Uncharacterized protein</fullName>
    </submittedName>
</protein>
<organism evidence="1 2">
    <name type="scientific">Sphaerosporella brunnea</name>
    <dbReference type="NCBI Taxonomy" id="1250544"/>
    <lineage>
        <taxon>Eukaryota</taxon>
        <taxon>Fungi</taxon>
        <taxon>Dikarya</taxon>
        <taxon>Ascomycota</taxon>
        <taxon>Pezizomycotina</taxon>
        <taxon>Pezizomycetes</taxon>
        <taxon>Pezizales</taxon>
        <taxon>Pyronemataceae</taxon>
        <taxon>Sphaerosporella</taxon>
    </lineage>
</organism>
<keyword evidence="2" id="KW-1185">Reference proteome</keyword>
<dbReference type="AlphaFoldDB" id="A0A5J5F6M8"/>
<reference evidence="1 2" key="1">
    <citation type="submission" date="2019-09" db="EMBL/GenBank/DDBJ databases">
        <title>Draft genome of the ectomycorrhizal ascomycete Sphaerosporella brunnea.</title>
        <authorList>
            <consortium name="DOE Joint Genome Institute"/>
            <person name="Benucci G.M."/>
            <person name="Marozzi G."/>
            <person name="Antonielli L."/>
            <person name="Sanchez S."/>
            <person name="Marco P."/>
            <person name="Wang X."/>
            <person name="Falini L.B."/>
            <person name="Barry K."/>
            <person name="Haridas S."/>
            <person name="Lipzen A."/>
            <person name="Labutti K."/>
            <person name="Grigoriev I.V."/>
            <person name="Murat C."/>
            <person name="Martin F."/>
            <person name="Albertini E."/>
            <person name="Donnini D."/>
            <person name="Bonito G."/>
        </authorList>
    </citation>
    <scope>NUCLEOTIDE SEQUENCE [LARGE SCALE GENOMIC DNA]</scope>
    <source>
        <strain evidence="1 2">Sb_GMNB300</strain>
    </source>
</reference>
<dbReference type="EMBL" id="VXIS01000024">
    <property type="protein sequence ID" value="KAA8912415.1"/>
    <property type="molecule type" value="Genomic_DNA"/>
</dbReference>
<comment type="caution">
    <text evidence="1">The sequence shown here is derived from an EMBL/GenBank/DDBJ whole genome shotgun (WGS) entry which is preliminary data.</text>
</comment>
<evidence type="ECO:0000313" key="2">
    <source>
        <dbReference type="Proteomes" id="UP000326924"/>
    </source>
</evidence>
<dbReference type="InParanoid" id="A0A5J5F6M8"/>
<gene>
    <name evidence="1" type="ORF">FN846DRAFT_933012</name>
</gene>